<evidence type="ECO:0000256" key="1">
    <source>
        <dbReference type="ARBA" id="ARBA00023002"/>
    </source>
</evidence>
<evidence type="ECO:0000313" key="4">
    <source>
        <dbReference type="EMBL" id="HGK24059.1"/>
    </source>
</evidence>
<dbReference type="GO" id="GO:0016491">
    <property type="term" value="F:oxidoreductase activity"/>
    <property type="evidence" value="ECO:0007669"/>
    <property type="project" value="UniProtKB-KW"/>
</dbReference>
<dbReference type="AlphaFoldDB" id="A0A7C2H5P9"/>
<reference evidence="4" key="1">
    <citation type="journal article" date="2020" name="mSystems">
        <title>Genome- and Community-Level Interaction Insights into Carbon Utilization and Element Cycling Functions of Hydrothermarchaeota in Hydrothermal Sediment.</title>
        <authorList>
            <person name="Zhou Z."/>
            <person name="Liu Y."/>
            <person name="Xu W."/>
            <person name="Pan J."/>
            <person name="Luo Z.H."/>
            <person name="Li M."/>
        </authorList>
    </citation>
    <scope>NUCLEOTIDE SEQUENCE [LARGE SCALE GENOMIC DNA]</scope>
    <source>
        <strain evidence="4">SpSt-70</strain>
    </source>
</reference>
<dbReference type="PANTHER" id="PTHR43401:SF2">
    <property type="entry name" value="L-THREONINE 3-DEHYDROGENASE"/>
    <property type="match status" value="1"/>
</dbReference>
<dbReference type="Gene3D" id="3.90.180.10">
    <property type="entry name" value="Medium-chain alcohol dehydrogenases, catalytic domain"/>
    <property type="match status" value="1"/>
</dbReference>
<dbReference type="PANTHER" id="PTHR43401">
    <property type="entry name" value="L-THREONINE 3-DEHYDROGENASE"/>
    <property type="match status" value="1"/>
</dbReference>
<evidence type="ECO:0000259" key="2">
    <source>
        <dbReference type="Pfam" id="PF00107"/>
    </source>
</evidence>
<gene>
    <name evidence="4" type="ORF">ENU78_06470</name>
</gene>
<dbReference type="EMBL" id="DTDV01000017">
    <property type="protein sequence ID" value="HGK24059.1"/>
    <property type="molecule type" value="Genomic_DNA"/>
</dbReference>
<dbReference type="Pfam" id="PF08240">
    <property type="entry name" value="ADH_N"/>
    <property type="match status" value="1"/>
</dbReference>
<proteinExistence type="predicted"/>
<dbReference type="InterPro" id="IPR013149">
    <property type="entry name" value="ADH-like_C"/>
</dbReference>
<accession>A0A7C2H5P9</accession>
<evidence type="ECO:0000259" key="3">
    <source>
        <dbReference type="Pfam" id="PF08240"/>
    </source>
</evidence>
<dbReference type="SUPFAM" id="SSF50129">
    <property type="entry name" value="GroES-like"/>
    <property type="match status" value="1"/>
</dbReference>
<dbReference type="InterPro" id="IPR050129">
    <property type="entry name" value="Zn_alcohol_dh"/>
</dbReference>
<sequence length="408" mass="45225">MKAVWFEESIPRYLISKALGRIHHSFYYNVFSCIRYGDYPEPKLPSGKWVKIKTLMGGICGSDIGLIKLHDSPSTSPFASFPFVIGHENLGIIVEKGDEVEGFEVGDRVIADPTLSCNAREIYPPCEKCQNFEFSQCMNFNEGIVSPALMIGSCRDTGGSWGEYYVANEFQLFKVPDKVTNENAILVDAFCSALHPVMRNFPKDSDTVLVLGAGSIGINVVSALRALGSKARIIVLARYKFQGEFAKHYGADEILYTKGLSKWNLYKKVAELTSGKVLKPLLGKPVMVGGADVVFECVGNDDSIDDALRFTKQGGTTVLVGLAGITKKVDWTFVWFKELRVAGTNSSSGEIFRGERKRGYGIALQLMEEGLDLSPLLTHTFKLEDYKKAIEMNFFRGRYGLVKSAFVF</sequence>
<organism evidence="4">
    <name type="scientific">Dictyoglomus thermophilum</name>
    <dbReference type="NCBI Taxonomy" id="14"/>
    <lineage>
        <taxon>Bacteria</taxon>
        <taxon>Pseudomonadati</taxon>
        <taxon>Dictyoglomota</taxon>
        <taxon>Dictyoglomia</taxon>
        <taxon>Dictyoglomales</taxon>
        <taxon>Dictyoglomaceae</taxon>
        <taxon>Dictyoglomus</taxon>
    </lineage>
</organism>
<name>A0A7C2H5P9_DICTH</name>
<keyword evidence="1" id="KW-0560">Oxidoreductase</keyword>
<dbReference type="InterPro" id="IPR036291">
    <property type="entry name" value="NAD(P)-bd_dom_sf"/>
</dbReference>
<dbReference type="SUPFAM" id="SSF51735">
    <property type="entry name" value="NAD(P)-binding Rossmann-fold domains"/>
    <property type="match status" value="1"/>
</dbReference>
<dbReference type="InterPro" id="IPR011032">
    <property type="entry name" value="GroES-like_sf"/>
</dbReference>
<comment type="caution">
    <text evidence="4">The sequence shown here is derived from an EMBL/GenBank/DDBJ whole genome shotgun (WGS) entry which is preliminary data.</text>
</comment>
<dbReference type="Pfam" id="PF00107">
    <property type="entry name" value="ADH_zinc_N"/>
    <property type="match status" value="1"/>
</dbReference>
<protein>
    <submittedName>
        <fullName evidence="4">Alcohol dehydrogenase</fullName>
    </submittedName>
</protein>
<feature type="domain" description="Alcohol dehydrogenase-like C-terminal" evidence="2">
    <location>
        <begin position="216"/>
        <end position="348"/>
    </location>
</feature>
<dbReference type="InterPro" id="IPR013154">
    <property type="entry name" value="ADH-like_N"/>
</dbReference>
<feature type="domain" description="Alcohol dehydrogenase-like N-terminal" evidence="3">
    <location>
        <begin position="48"/>
        <end position="177"/>
    </location>
</feature>
<dbReference type="Gene3D" id="3.40.50.720">
    <property type="entry name" value="NAD(P)-binding Rossmann-like Domain"/>
    <property type="match status" value="1"/>
</dbReference>